<dbReference type="SUPFAM" id="SSF56935">
    <property type="entry name" value="Porins"/>
    <property type="match status" value="1"/>
</dbReference>
<dbReference type="Proteomes" id="UP000485484">
    <property type="component" value="Unassembled WGS sequence"/>
</dbReference>
<comment type="caution">
    <text evidence="2">The sequence shown here is derived from an EMBL/GenBank/DDBJ whole genome shotgun (WGS) entry which is preliminary data.</text>
</comment>
<sequence>MGRKVSLGIALLLVALAFGWLATEIGAAEPGGKFDYGLGLRVRQEYLENATDLNLAGLEEENYFRLKTSLWGKWQFTEKASLYTKLTNESRYYINSNTDRFDNEWLGDEVFFDNLYLDLKNLAGGALDLRLGRQDFLGTFGEGFLVMDGTPGDGSRSFYFNAAKATWRINERNSLDVVFLNNPDQDEFLPVYNDKEKLLNFSDEAALILYGRLQNSEPLRFEPYYIYKTEDSRGALPDLEINTLGLRTVYNQGPWNLGGELAYQFGDYDGPTDREGTGLNLFLNRKFEAARLQPELQFKFVYLSGDDAGTVDNEGFDPLFSRFPWLSELYLYNYAPEQGWPGYWTNLTFYRAGVKLNLNPKLSLTFYENYLRANEKTNLASAVFSNDGRERGWLSQLWLNFVINPKVTGHLQLEYLKPGDFYSAGADPCAFLRWEFNIQF</sequence>
<gene>
    <name evidence="2" type="ORF">BWY73_00464</name>
</gene>
<accession>A0A1V5MJ63</accession>
<name>A0A1V5MJ63_UNCT6</name>
<proteinExistence type="predicted"/>
<dbReference type="AlphaFoldDB" id="A0A1V5MJ63"/>
<evidence type="ECO:0000313" key="2">
    <source>
        <dbReference type="EMBL" id="OPZ93142.1"/>
    </source>
</evidence>
<dbReference type="InterPro" id="IPR025388">
    <property type="entry name" value="Alginate_export_dom"/>
</dbReference>
<dbReference type="Pfam" id="PF13372">
    <property type="entry name" value="Alginate_exp"/>
    <property type="match status" value="1"/>
</dbReference>
<protein>
    <recommendedName>
        <fullName evidence="1">Alginate export domain-containing protein</fullName>
    </recommendedName>
</protein>
<reference evidence="2" key="1">
    <citation type="submission" date="2017-02" db="EMBL/GenBank/DDBJ databases">
        <title>Delving into the versatile metabolic prowess of the omnipresent phylum Bacteroidetes.</title>
        <authorList>
            <person name="Nobu M.K."/>
            <person name="Mei R."/>
            <person name="Narihiro T."/>
            <person name="Kuroda K."/>
            <person name="Liu W.-T."/>
        </authorList>
    </citation>
    <scope>NUCLEOTIDE SEQUENCE</scope>
    <source>
        <strain evidence="2">ADurb.Bin417</strain>
    </source>
</reference>
<feature type="domain" description="Alginate export" evidence="1">
    <location>
        <begin position="35"/>
        <end position="427"/>
    </location>
</feature>
<dbReference type="EMBL" id="MWAK01000042">
    <property type="protein sequence ID" value="OPZ93142.1"/>
    <property type="molecule type" value="Genomic_DNA"/>
</dbReference>
<evidence type="ECO:0000259" key="1">
    <source>
        <dbReference type="Pfam" id="PF13372"/>
    </source>
</evidence>
<organism evidence="2">
    <name type="scientific">candidate division TA06 bacterium ADurb.Bin417</name>
    <dbReference type="NCBI Taxonomy" id="1852828"/>
    <lineage>
        <taxon>Bacteria</taxon>
        <taxon>Bacteria division TA06</taxon>
    </lineage>
</organism>